<dbReference type="PANTHER" id="PTHR19288:SF46">
    <property type="entry name" value="HALOACID DEHALOGENASE-LIKE HYDROLASE DOMAIN-CONTAINING PROTEIN 2"/>
    <property type="match status" value="1"/>
</dbReference>
<evidence type="ECO:0000313" key="1">
    <source>
        <dbReference type="EMBL" id="SFS06288.1"/>
    </source>
</evidence>
<dbReference type="Gene3D" id="3.40.50.1000">
    <property type="entry name" value="HAD superfamily/HAD-like"/>
    <property type="match status" value="2"/>
</dbReference>
<organism evidence="1 2">
    <name type="scientific">Halomicrobium zhouii</name>
    <dbReference type="NCBI Taxonomy" id="767519"/>
    <lineage>
        <taxon>Archaea</taxon>
        <taxon>Methanobacteriati</taxon>
        <taxon>Methanobacteriota</taxon>
        <taxon>Stenosarchaea group</taxon>
        <taxon>Halobacteria</taxon>
        <taxon>Halobacteriales</taxon>
        <taxon>Haloarculaceae</taxon>
        <taxon>Halomicrobium</taxon>
    </lineage>
</organism>
<dbReference type="PIRSF" id="PIRSF000915">
    <property type="entry name" value="PGP-type_phosphatase"/>
    <property type="match status" value="1"/>
</dbReference>
<dbReference type="NCBIfam" id="TIGR01460">
    <property type="entry name" value="HAD-SF-IIA"/>
    <property type="match status" value="1"/>
</dbReference>
<proteinExistence type="predicted"/>
<dbReference type="OrthoDB" id="25155at2157"/>
<dbReference type="GO" id="GO:0016791">
    <property type="term" value="F:phosphatase activity"/>
    <property type="evidence" value="ECO:0007669"/>
    <property type="project" value="TreeGrafter"/>
</dbReference>
<dbReference type="InterPro" id="IPR036412">
    <property type="entry name" value="HAD-like_sf"/>
</dbReference>
<dbReference type="Pfam" id="PF13344">
    <property type="entry name" value="Hydrolase_6"/>
    <property type="match status" value="1"/>
</dbReference>
<dbReference type="EMBL" id="FOZK01000003">
    <property type="protein sequence ID" value="SFS06288.1"/>
    <property type="molecule type" value="Genomic_DNA"/>
</dbReference>
<reference evidence="1 2" key="1">
    <citation type="submission" date="2016-10" db="EMBL/GenBank/DDBJ databases">
        <authorList>
            <person name="de Groot N.N."/>
        </authorList>
    </citation>
    <scope>NUCLEOTIDE SEQUENCE [LARGE SCALE GENOMIC DNA]</scope>
    <source>
        <strain evidence="1 2">CGMCC 1.10457</strain>
    </source>
</reference>
<accession>A0A1I6LS78</accession>
<name>A0A1I6LS78_9EURY</name>
<dbReference type="RefSeq" id="WP_089817362.1">
    <property type="nucleotide sequence ID" value="NZ_FOZK01000003.1"/>
</dbReference>
<dbReference type="Proteomes" id="UP000199062">
    <property type="component" value="Unassembled WGS sequence"/>
</dbReference>
<gene>
    <name evidence="1" type="ORF">SAMN05216559_3009</name>
</gene>
<keyword evidence="2" id="KW-1185">Reference proteome</keyword>
<dbReference type="Pfam" id="PF13242">
    <property type="entry name" value="Hydrolase_like"/>
    <property type="match status" value="1"/>
</dbReference>
<dbReference type="STRING" id="767519.SAMN05216559_3009"/>
<dbReference type="SUPFAM" id="SSF56784">
    <property type="entry name" value="HAD-like"/>
    <property type="match status" value="1"/>
</dbReference>
<dbReference type="GO" id="GO:0005737">
    <property type="term" value="C:cytoplasm"/>
    <property type="evidence" value="ECO:0007669"/>
    <property type="project" value="TreeGrafter"/>
</dbReference>
<sequence>MLRGAIVDLDGTVYTGETLVDGADDGVDDLRAAGVTPLFFSNNPTRTGDAFVERLVEMGVDARPGDACSAADVTAAYLREEHAGASVYLVGSDSLADVLRDEGVTLTGDPAGADVVLASWTEAFAYEHLQDALDGLDEETAFLATDPDRTYPVDSGQFVPGTGAISGAMAAAAGREPDRVLGKPSPTALDYALERIGAPAEACLVVGDRLNTELAMGDRAGMTTALVLTGVCDRSDVETAAVEPDYVLDSLAAIRTVLDDLPD</sequence>
<dbReference type="InterPro" id="IPR006357">
    <property type="entry name" value="HAD-SF_hydro_IIA"/>
</dbReference>
<dbReference type="InterPro" id="IPR023214">
    <property type="entry name" value="HAD_sf"/>
</dbReference>
<dbReference type="AlphaFoldDB" id="A0A1I6LS78"/>
<protein>
    <submittedName>
        <fullName evidence="1">Haloacid Dehalogenase Superfamily Class (Subfamily) IIA</fullName>
    </submittedName>
</protein>
<dbReference type="PANTHER" id="PTHR19288">
    <property type="entry name" value="4-NITROPHENYLPHOSPHATASE-RELATED"/>
    <property type="match status" value="1"/>
</dbReference>
<evidence type="ECO:0000313" key="2">
    <source>
        <dbReference type="Proteomes" id="UP000199062"/>
    </source>
</evidence>